<evidence type="ECO:0000313" key="2">
    <source>
        <dbReference type="EMBL" id="UWZ37680.1"/>
    </source>
</evidence>
<organism evidence="2 3">
    <name type="scientific">Dactylosporangium roseum</name>
    <dbReference type="NCBI Taxonomy" id="47989"/>
    <lineage>
        <taxon>Bacteria</taxon>
        <taxon>Bacillati</taxon>
        <taxon>Actinomycetota</taxon>
        <taxon>Actinomycetes</taxon>
        <taxon>Micromonosporales</taxon>
        <taxon>Micromonosporaceae</taxon>
        <taxon>Dactylosporangium</taxon>
    </lineage>
</organism>
<dbReference type="RefSeq" id="WP_260727040.1">
    <property type="nucleotide sequence ID" value="NZ_BAAABS010000033.1"/>
</dbReference>
<dbReference type="Proteomes" id="UP001058271">
    <property type="component" value="Chromosome"/>
</dbReference>
<feature type="region of interest" description="Disordered" evidence="1">
    <location>
        <begin position="120"/>
        <end position="152"/>
    </location>
</feature>
<keyword evidence="3" id="KW-1185">Reference proteome</keyword>
<evidence type="ECO:0000256" key="1">
    <source>
        <dbReference type="SAM" id="MobiDB-lite"/>
    </source>
</evidence>
<name>A0ABY5Z9L9_9ACTN</name>
<gene>
    <name evidence="2" type="ORF">Drose_05250</name>
</gene>
<proteinExistence type="predicted"/>
<dbReference type="PROSITE" id="PS51257">
    <property type="entry name" value="PROKAR_LIPOPROTEIN"/>
    <property type="match status" value="1"/>
</dbReference>
<protein>
    <recommendedName>
        <fullName evidence="4">Lipoprotein</fullName>
    </recommendedName>
</protein>
<feature type="compositionally biased region" description="Basic and acidic residues" evidence="1">
    <location>
        <begin position="120"/>
        <end position="134"/>
    </location>
</feature>
<evidence type="ECO:0000313" key="3">
    <source>
        <dbReference type="Proteomes" id="UP001058271"/>
    </source>
</evidence>
<reference evidence="2" key="1">
    <citation type="submission" date="2021-04" db="EMBL/GenBank/DDBJ databases">
        <title>Biosynthetic gene clusters of Dactylosporangioum roseum.</title>
        <authorList>
            <person name="Hartkoorn R.C."/>
            <person name="Beaudoing E."/>
            <person name="Hot D."/>
            <person name="Moureu S."/>
        </authorList>
    </citation>
    <scope>NUCLEOTIDE SEQUENCE</scope>
    <source>
        <strain evidence="2">NRRL B-16295</strain>
    </source>
</reference>
<sequence>MRRPVLALVLTLSLGGCGWAGRHDERSKPDGFLLHGHVSAAGAATGASGTPCLAPASASDIVAGAPVRAADAAGKIIAVTSLNGGVLAETPDGFHCNFGFELSNLSGSRPTYQLIVADRPPRSFETKPLREGKEAVLPVDGPASSTVSPSPS</sequence>
<feature type="compositionally biased region" description="Polar residues" evidence="1">
    <location>
        <begin position="143"/>
        <end position="152"/>
    </location>
</feature>
<dbReference type="EMBL" id="CP073721">
    <property type="protein sequence ID" value="UWZ37680.1"/>
    <property type="molecule type" value="Genomic_DNA"/>
</dbReference>
<evidence type="ECO:0008006" key="4">
    <source>
        <dbReference type="Google" id="ProtNLM"/>
    </source>
</evidence>
<accession>A0ABY5Z9L9</accession>